<proteinExistence type="predicted"/>
<name>A0A139SR04_9BACT</name>
<dbReference type="STRING" id="1548208.AXK12_02395"/>
<keyword evidence="1" id="KW-0472">Membrane</keyword>
<comment type="caution">
    <text evidence="2">The sequence shown here is derived from an EMBL/GenBank/DDBJ whole genome shotgun (WGS) entry which is preliminary data.</text>
</comment>
<dbReference type="Proteomes" id="UP000071392">
    <property type="component" value="Unassembled WGS sequence"/>
</dbReference>
<evidence type="ECO:0000313" key="2">
    <source>
        <dbReference type="EMBL" id="KXU37016.1"/>
    </source>
</evidence>
<dbReference type="PROSITE" id="PS00409">
    <property type="entry name" value="PROKAR_NTER_METHYL"/>
    <property type="match status" value="1"/>
</dbReference>
<dbReference type="InterPro" id="IPR012902">
    <property type="entry name" value="N_methyl_site"/>
</dbReference>
<dbReference type="AlphaFoldDB" id="A0A139SR04"/>
<reference evidence="2 3" key="1">
    <citation type="submission" date="2016-02" db="EMBL/GenBank/DDBJ databases">
        <authorList>
            <person name="Wen L."/>
            <person name="He K."/>
            <person name="Yang H."/>
        </authorList>
    </citation>
    <scope>NUCLEOTIDE SEQUENCE [LARGE SCALE GENOMIC DNA]</scope>
    <source>
        <strain evidence="2 3">CV41</strain>
    </source>
</reference>
<keyword evidence="1" id="KW-0812">Transmembrane</keyword>
<evidence type="ECO:0000313" key="3">
    <source>
        <dbReference type="Proteomes" id="UP000071392"/>
    </source>
</evidence>
<dbReference type="NCBIfam" id="TIGR02532">
    <property type="entry name" value="IV_pilin_GFxxxE"/>
    <property type="match status" value="1"/>
</dbReference>
<feature type="transmembrane region" description="Helical" evidence="1">
    <location>
        <begin position="13"/>
        <end position="35"/>
    </location>
</feature>
<organism evidence="2 3">
    <name type="scientific">Cephaloticoccus capnophilus</name>
    <dbReference type="NCBI Taxonomy" id="1548208"/>
    <lineage>
        <taxon>Bacteria</taxon>
        <taxon>Pseudomonadati</taxon>
        <taxon>Verrucomicrobiota</taxon>
        <taxon>Opitutia</taxon>
        <taxon>Opitutales</taxon>
        <taxon>Opitutaceae</taxon>
        <taxon>Cephaloticoccus</taxon>
    </lineage>
</organism>
<keyword evidence="1" id="KW-1133">Transmembrane helix</keyword>
<gene>
    <name evidence="2" type="ORF">AXK12_02395</name>
</gene>
<sequence length="159" mass="16570">MKSRAQGFSLVEVIIAIAVAGGALAVILALLARLLRATEDAADHQTALRLAGAVELRLYEEMGGAFPGGLQAGRVFVADKEGANLRGELESDAVLAPAYFHIAVSPFAQSPLAYQAGRGVLPLRVRVSWPYSAVLSASGNPSASVNTQSVEFIVTLTPP</sequence>
<dbReference type="EMBL" id="LSZP01000016">
    <property type="protein sequence ID" value="KXU37016.1"/>
    <property type="molecule type" value="Genomic_DNA"/>
</dbReference>
<protein>
    <recommendedName>
        <fullName evidence="4">Prepilin-type N-terminal cleavage/methylation domain-containing protein</fullName>
    </recommendedName>
</protein>
<dbReference type="RefSeq" id="WP_068711064.1">
    <property type="nucleotide sequence ID" value="NZ_LSZP01000016.1"/>
</dbReference>
<dbReference type="OrthoDB" id="196490at2"/>
<accession>A0A139SR04</accession>
<evidence type="ECO:0000256" key="1">
    <source>
        <dbReference type="SAM" id="Phobius"/>
    </source>
</evidence>
<keyword evidence="3" id="KW-1185">Reference proteome</keyword>
<evidence type="ECO:0008006" key="4">
    <source>
        <dbReference type="Google" id="ProtNLM"/>
    </source>
</evidence>